<organism evidence="1 2">
    <name type="scientific">Entomophthora muscae</name>
    <dbReference type="NCBI Taxonomy" id="34485"/>
    <lineage>
        <taxon>Eukaryota</taxon>
        <taxon>Fungi</taxon>
        <taxon>Fungi incertae sedis</taxon>
        <taxon>Zoopagomycota</taxon>
        <taxon>Entomophthoromycotina</taxon>
        <taxon>Entomophthoromycetes</taxon>
        <taxon>Entomophthorales</taxon>
        <taxon>Entomophthoraceae</taxon>
        <taxon>Entomophthora</taxon>
    </lineage>
</organism>
<comment type="caution">
    <text evidence="1">The sequence shown here is derived from an EMBL/GenBank/DDBJ whole genome shotgun (WGS) entry which is preliminary data.</text>
</comment>
<protein>
    <submittedName>
        <fullName evidence="1">Uncharacterized protein</fullName>
    </submittedName>
</protein>
<reference evidence="1" key="1">
    <citation type="submission" date="2022-04" db="EMBL/GenBank/DDBJ databases">
        <title>Genome of the entomopathogenic fungus Entomophthora muscae.</title>
        <authorList>
            <person name="Elya C."/>
            <person name="Lovett B.R."/>
            <person name="Lee E."/>
            <person name="Macias A.M."/>
            <person name="Hajek A.E."/>
            <person name="De Bivort B.L."/>
            <person name="Kasson M.T."/>
            <person name="De Fine Licht H.H."/>
            <person name="Stajich J.E."/>
        </authorList>
    </citation>
    <scope>NUCLEOTIDE SEQUENCE</scope>
    <source>
        <strain evidence="1">Berkeley</strain>
    </source>
</reference>
<keyword evidence="2" id="KW-1185">Reference proteome</keyword>
<sequence length="721" mass="81391">MGDYRDSLDSSFNFKQNISAEVESALFLGLQEQKEEYGIDQHCLGSEFTENSGVEQVQNKDLESSDPNSANNGVHFSPRKPSMTKSWLFRRGYGERVLKDNLIMIKCCVEGCGRIYKANKGSTSSIAYHLLSAHNISEFPGVSGTGPLKPSQVKKLLRPRTKQIQLENSFICSSAFQFKRAQGLPTNLFSHSQENYFRGCIPFPVIQDESLLNFLQLSDTCESNISLLPTNIRPSQYIDPNFEDFKRKIKQALDQLSSISLSLASFKDSVFVTAHYIDEKWSFKEVVLSIISLKDGVMASDLATFLMDTLADFQITDKVFTITSDLSPTMQLLIDELLRISAAQADFNFHLHHHIPCLGYVINEVVNGVLQIDLNSLPLDPKAAIESLKDFGGMASGSILERISFLREGMAAFRLSPKKLVVYQSYFKHNGMLYQEPLVDTPGDWESTYAMVERAISIHKPYNFACSTFGLSHLIITQENLAFLGDIKAFLALFQAFSARISTARYPSLTMATVMRERLLKHLQSIAPQKSPHIRAAYEFSHRAFAVYYNQGFATEIYPMAMALDPRLKFAYWNPPVCSHAEAEMLRGLVKAYWDMNSDAVHSPSISLPPQSGFDDVFDIDSELTSDELVRYSQESVINTGFSSEVEVLEFWKRSCLSFPHLSKIAQKFLAIPISSNPCEKRHVHSRQETSSFASNQEMFKLKSEFSLLRIWRNALECHPS</sequence>
<evidence type="ECO:0000313" key="2">
    <source>
        <dbReference type="Proteomes" id="UP001165960"/>
    </source>
</evidence>
<name>A0ACC2SLF8_9FUNG</name>
<proteinExistence type="predicted"/>
<gene>
    <name evidence="1" type="ORF">DSO57_1039803</name>
</gene>
<dbReference type="Proteomes" id="UP001165960">
    <property type="component" value="Unassembled WGS sequence"/>
</dbReference>
<dbReference type="EMBL" id="QTSX02004977">
    <property type="protein sequence ID" value="KAJ9063150.1"/>
    <property type="molecule type" value="Genomic_DNA"/>
</dbReference>
<accession>A0ACC2SLF8</accession>
<evidence type="ECO:0000313" key="1">
    <source>
        <dbReference type="EMBL" id="KAJ9063150.1"/>
    </source>
</evidence>